<gene>
    <name evidence="2" type="ORF">BBD42_23755</name>
</gene>
<dbReference type="GO" id="GO:0005975">
    <property type="term" value="P:carbohydrate metabolic process"/>
    <property type="evidence" value="ECO:0007669"/>
    <property type="project" value="InterPro"/>
</dbReference>
<dbReference type="Gene3D" id="1.50.10.10">
    <property type="match status" value="1"/>
</dbReference>
<organism evidence="2">
    <name type="scientific">Paenibacillus sp. BIHB 4019</name>
    <dbReference type="NCBI Taxonomy" id="1870819"/>
    <lineage>
        <taxon>Bacteria</taxon>
        <taxon>Bacillati</taxon>
        <taxon>Bacillota</taxon>
        <taxon>Bacilli</taxon>
        <taxon>Bacillales</taxon>
        <taxon>Paenibacillaceae</taxon>
        <taxon>Paenibacillus</taxon>
    </lineage>
</organism>
<accession>A0A1B2DN70</accession>
<evidence type="ECO:0000313" key="2">
    <source>
        <dbReference type="EMBL" id="ANY69160.1"/>
    </source>
</evidence>
<dbReference type="GO" id="GO:0016787">
    <property type="term" value="F:hydrolase activity"/>
    <property type="evidence" value="ECO:0007669"/>
    <property type="project" value="UniProtKB-KW"/>
</dbReference>
<keyword evidence="1 2" id="KW-0378">Hydrolase</keyword>
<proteinExistence type="predicted"/>
<sequence>MSLSTLAETMRVRDALALEWGVAACDSLMARFPQAHDLPPANRWHYHQGVFLYGMLKVWEQNGDERYLLYIKSYADALIDPYGNLAFERGELDAIMAGLILFTLDEQFDDPRYRLAADRLLGLFGTLSQTSEGGFWHKDKYPYQMWLDGLYMGGVFAMIYGAKYDKPELLDMALKQERLMNRHMKDVRTGLLYHAWDETRSMPWANPVTGCSPEFWGRSLGWYGMALVDFLDVLPASHQSRAVIELEVAALVEALTEFQDEKSGLWYQIVNKGEREDNWLETSCTSLFLYTIAKAIKHGCIPRAYSEIAAKGYEGLLRTLRSDESGLIVTGICIGTSAGDYDNYVTRPTSENDLHGVGAFVLACVELDGVLSLQPAQAQKE</sequence>
<dbReference type="Pfam" id="PF07470">
    <property type="entry name" value="Glyco_hydro_88"/>
    <property type="match status" value="1"/>
</dbReference>
<reference evidence="2" key="1">
    <citation type="submission" date="2016-08" db="EMBL/GenBank/DDBJ databases">
        <title>Complete Genome Seqeunce of Paenibacillus sp. BIHB 4019 from tea rhizoplane.</title>
        <authorList>
            <person name="Thakur R."/>
            <person name="Swarnkar M.K."/>
            <person name="Gulati A."/>
        </authorList>
    </citation>
    <scope>NUCLEOTIDE SEQUENCE [LARGE SCALE GENOMIC DNA]</scope>
    <source>
        <strain evidence="2">BIHB4019</strain>
    </source>
</reference>
<dbReference type="PANTHER" id="PTHR33886">
    <property type="entry name" value="UNSATURATED RHAMNOGALACTURONAN HYDROLASE (EUROFUNG)"/>
    <property type="match status" value="1"/>
</dbReference>
<protein>
    <submittedName>
        <fullName evidence="2">Glycosyl hydrolase family 88</fullName>
    </submittedName>
</protein>
<dbReference type="SUPFAM" id="SSF48208">
    <property type="entry name" value="Six-hairpin glycosidases"/>
    <property type="match status" value="1"/>
</dbReference>
<dbReference type="RefSeq" id="WP_099520202.1">
    <property type="nucleotide sequence ID" value="NZ_CP016808.1"/>
</dbReference>
<name>A0A1B2DN70_9BACL</name>
<dbReference type="InterPro" id="IPR012341">
    <property type="entry name" value="6hp_glycosidase-like_sf"/>
</dbReference>
<dbReference type="InterPro" id="IPR052043">
    <property type="entry name" value="PolySaccharide_Degr_Enz"/>
</dbReference>
<dbReference type="EMBL" id="CP016808">
    <property type="protein sequence ID" value="ANY69160.1"/>
    <property type="molecule type" value="Genomic_DNA"/>
</dbReference>
<dbReference type="AlphaFoldDB" id="A0A1B2DN70"/>
<dbReference type="InterPro" id="IPR010905">
    <property type="entry name" value="Glyco_hydro_88"/>
</dbReference>
<evidence type="ECO:0000256" key="1">
    <source>
        <dbReference type="ARBA" id="ARBA00022801"/>
    </source>
</evidence>
<dbReference type="PANTHER" id="PTHR33886:SF8">
    <property type="entry name" value="UNSATURATED RHAMNOGALACTURONAN HYDROLASE (EUROFUNG)"/>
    <property type="match status" value="1"/>
</dbReference>
<dbReference type="InterPro" id="IPR008928">
    <property type="entry name" value="6-hairpin_glycosidase_sf"/>
</dbReference>